<evidence type="ECO:0000256" key="1">
    <source>
        <dbReference type="SAM" id="Phobius"/>
    </source>
</evidence>
<sequence length="175" mass="19911">MKILTIDKDTYRKKTNLVMVGFVGCLAVLAILFGSILIALFGSEGITESGSTGNFHLNVLGVILAVIASSFIMNKVKSHPYFDEIMYVWKLKQVHNRIYRKLAKIKEKAARNDHDSLLILAFYYTTQQQVFTLDNNTLTITAVQKSLNEVYEQATEMNFTLDLDDFTVDLLNKYQ</sequence>
<feature type="transmembrane region" description="Helical" evidence="1">
    <location>
        <begin position="55"/>
        <end position="73"/>
    </location>
</feature>
<organism evidence="2 3">
    <name type="scientific">Aliivibrio finisterrensis</name>
    <dbReference type="NCBI Taxonomy" id="511998"/>
    <lineage>
        <taxon>Bacteria</taxon>
        <taxon>Pseudomonadati</taxon>
        <taxon>Pseudomonadota</taxon>
        <taxon>Gammaproteobacteria</taxon>
        <taxon>Vibrionales</taxon>
        <taxon>Vibrionaceae</taxon>
        <taxon>Aliivibrio</taxon>
    </lineage>
</organism>
<reference evidence="2 3" key="1">
    <citation type="submission" date="2019-02" db="EMBL/GenBank/DDBJ databases">
        <title>Genome sequences of Aliivibrio finisterrensis strains from farmed Atlantic salmon.</title>
        <authorList>
            <person name="Bowman J.P."/>
        </authorList>
    </citation>
    <scope>NUCLEOTIDE SEQUENCE [LARGE SCALE GENOMIC DNA]</scope>
    <source>
        <strain evidence="2 3">A32</strain>
    </source>
</reference>
<keyword evidence="1" id="KW-1133">Transmembrane helix</keyword>
<dbReference type="Pfam" id="PF11286">
    <property type="entry name" value="DUF3087"/>
    <property type="match status" value="1"/>
</dbReference>
<gene>
    <name evidence="2" type="ORF">ERW49_02475</name>
</gene>
<proteinExistence type="predicted"/>
<dbReference type="OrthoDB" id="6118114at2"/>
<name>A0A4Q5KPV6_9GAMM</name>
<feature type="transmembrane region" description="Helical" evidence="1">
    <location>
        <begin position="20"/>
        <end position="43"/>
    </location>
</feature>
<protein>
    <submittedName>
        <fullName evidence="2">DUF3087 domain-containing protein</fullName>
    </submittedName>
</protein>
<evidence type="ECO:0000313" key="3">
    <source>
        <dbReference type="Proteomes" id="UP000293465"/>
    </source>
</evidence>
<dbReference type="AlphaFoldDB" id="A0A4Q5KPV6"/>
<dbReference type="PROSITE" id="PS51257">
    <property type="entry name" value="PROKAR_LIPOPROTEIN"/>
    <property type="match status" value="1"/>
</dbReference>
<dbReference type="Proteomes" id="UP000293465">
    <property type="component" value="Unassembled WGS sequence"/>
</dbReference>
<dbReference type="InterPro" id="IPR021438">
    <property type="entry name" value="DUF3087"/>
</dbReference>
<evidence type="ECO:0000313" key="2">
    <source>
        <dbReference type="EMBL" id="RYU47940.1"/>
    </source>
</evidence>
<comment type="caution">
    <text evidence="2">The sequence shown here is derived from an EMBL/GenBank/DDBJ whole genome shotgun (WGS) entry which is preliminary data.</text>
</comment>
<keyword evidence="1" id="KW-0472">Membrane</keyword>
<dbReference type="GeneID" id="56273883"/>
<dbReference type="EMBL" id="SEZJ01000002">
    <property type="protein sequence ID" value="RYU47940.1"/>
    <property type="molecule type" value="Genomic_DNA"/>
</dbReference>
<dbReference type="RefSeq" id="WP_130086206.1">
    <property type="nucleotide sequence ID" value="NZ_SEZJ01000002.1"/>
</dbReference>
<keyword evidence="1" id="KW-0812">Transmembrane</keyword>
<accession>A0A4Q5KPV6</accession>